<feature type="compositionally biased region" description="Polar residues" evidence="1">
    <location>
        <begin position="239"/>
        <end position="254"/>
    </location>
</feature>
<dbReference type="Proteomes" id="UP001497623">
    <property type="component" value="Unassembled WGS sequence"/>
</dbReference>
<keyword evidence="3" id="KW-1185">Reference proteome</keyword>
<comment type="caution">
    <text evidence="2">The sequence shown here is derived from an EMBL/GenBank/DDBJ whole genome shotgun (WGS) entry which is preliminary data.</text>
</comment>
<proteinExistence type="predicted"/>
<dbReference type="EMBL" id="CAXKWB010006015">
    <property type="protein sequence ID" value="CAL4080986.1"/>
    <property type="molecule type" value="Genomic_DNA"/>
</dbReference>
<reference evidence="2 3" key="1">
    <citation type="submission" date="2024-05" db="EMBL/GenBank/DDBJ databases">
        <authorList>
            <person name="Wallberg A."/>
        </authorList>
    </citation>
    <scope>NUCLEOTIDE SEQUENCE [LARGE SCALE GENOMIC DNA]</scope>
</reference>
<feature type="compositionally biased region" description="Basic and acidic residues" evidence="1">
    <location>
        <begin position="195"/>
        <end position="205"/>
    </location>
</feature>
<feature type="non-terminal residue" evidence="2">
    <location>
        <position position="273"/>
    </location>
</feature>
<organism evidence="2 3">
    <name type="scientific">Meganyctiphanes norvegica</name>
    <name type="common">Northern krill</name>
    <name type="synonym">Thysanopoda norvegica</name>
    <dbReference type="NCBI Taxonomy" id="48144"/>
    <lineage>
        <taxon>Eukaryota</taxon>
        <taxon>Metazoa</taxon>
        <taxon>Ecdysozoa</taxon>
        <taxon>Arthropoda</taxon>
        <taxon>Crustacea</taxon>
        <taxon>Multicrustacea</taxon>
        <taxon>Malacostraca</taxon>
        <taxon>Eumalacostraca</taxon>
        <taxon>Eucarida</taxon>
        <taxon>Euphausiacea</taxon>
        <taxon>Euphausiidae</taxon>
        <taxon>Meganyctiphanes</taxon>
    </lineage>
</organism>
<dbReference type="AlphaFoldDB" id="A0AAV2QGY3"/>
<sequence>MALLVCNQNNKTTTEVSTFKLVFLGMEESLSSGLPSGWEQGVPVAGWGASNIPAGYGTAPPPPGYPLIQQHASHSPYGTPSDLASRYGAAGSPLPYGNTDHAVAAAAAAYRALPGPIGYEAINLHSRYGLIDPTQDYRRALPHSLYDEKGHNSGYSTPDHAVGYAHSEYEKSEPSPRYGRPESTLHYETTGSHSPYDRSEPTSDFARTDPVRGYERMEMHPDYEKAEPQSGYERVEQPTYCSSGPVTGRSTTVSHAGYEKSVPTTVYNTTEPA</sequence>
<feature type="compositionally biased region" description="Basic and acidic residues" evidence="1">
    <location>
        <begin position="167"/>
        <end position="185"/>
    </location>
</feature>
<accession>A0AAV2QGY3</accession>
<feature type="region of interest" description="Disordered" evidence="1">
    <location>
        <begin position="223"/>
        <end position="257"/>
    </location>
</feature>
<gene>
    <name evidence="2" type="ORF">MNOR_LOCUS11440</name>
</gene>
<evidence type="ECO:0000256" key="1">
    <source>
        <dbReference type="SAM" id="MobiDB-lite"/>
    </source>
</evidence>
<name>A0AAV2QGY3_MEGNR</name>
<feature type="region of interest" description="Disordered" evidence="1">
    <location>
        <begin position="167"/>
        <end position="205"/>
    </location>
</feature>
<evidence type="ECO:0000313" key="2">
    <source>
        <dbReference type="EMBL" id="CAL4080986.1"/>
    </source>
</evidence>
<protein>
    <submittedName>
        <fullName evidence="2">Uncharacterized protein</fullName>
    </submittedName>
</protein>
<evidence type="ECO:0000313" key="3">
    <source>
        <dbReference type="Proteomes" id="UP001497623"/>
    </source>
</evidence>